<name>A0A2G9TW53_TELCI</name>
<reference evidence="4 5" key="1">
    <citation type="submission" date="2015-09" db="EMBL/GenBank/DDBJ databases">
        <title>Draft genome of the parasitic nematode Teladorsagia circumcincta isolate WARC Sus (inbred).</title>
        <authorList>
            <person name="Mitreva M."/>
        </authorList>
    </citation>
    <scope>NUCLEOTIDE SEQUENCE [LARGE SCALE GENOMIC DNA]</scope>
    <source>
        <strain evidence="4 5">S</strain>
    </source>
</reference>
<evidence type="ECO:0000313" key="4">
    <source>
        <dbReference type="EMBL" id="PIO62167.1"/>
    </source>
</evidence>
<evidence type="ECO:0000256" key="2">
    <source>
        <dbReference type="ARBA" id="ARBA00022723"/>
    </source>
</evidence>
<sequence>MLCYTLEKILKRKGDKTISCSTTIKLATTLEVLAGIPQSSVGFPAAHVTRIFNDVLAALAEWSTTMVEWPNERERKKISENFFEMTGLHNIVGCIDGTIIKGIQGLNIGVVVDDRKRFRWVFAKFHWNEDDDFVFKQSSLCQQLRDGKRKGFLIGDDAYKSERFLLTPSEGKDWMTGTVVTVESLRIARIAICTAALYNLSRAEGEPLFEGEDEVAVDEPKECLTIIE</sequence>
<keyword evidence="5" id="KW-1185">Reference proteome</keyword>
<organism evidence="4 5">
    <name type="scientific">Teladorsagia circumcincta</name>
    <name type="common">Brown stomach worm</name>
    <name type="synonym">Ostertagia circumcincta</name>
    <dbReference type="NCBI Taxonomy" id="45464"/>
    <lineage>
        <taxon>Eukaryota</taxon>
        <taxon>Metazoa</taxon>
        <taxon>Ecdysozoa</taxon>
        <taxon>Nematoda</taxon>
        <taxon>Chromadorea</taxon>
        <taxon>Rhabditida</taxon>
        <taxon>Rhabditina</taxon>
        <taxon>Rhabditomorpha</taxon>
        <taxon>Strongyloidea</taxon>
        <taxon>Trichostrongylidae</taxon>
        <taxon>Teladorsagia</taxon>
    </lineage>
</organism>
<protein>
    <recommendedName>
        <fullName evidence="3">DDE Tnp4 domain-containing protein</fullName>
    </recommendedName>
</protein>
<dbReference type="EMBL" id="KZ352469">
    <property type="protein sequence ID" value="PIO62167.1"/>
    <property type="molecule type" value="Genomic_DNA"/>
</dbReference>
<dbReference type="OrthoDB" id="5866709at2759"/>
<proteinExistence type="predicted"/>
<dbReference type="Proteomes" id="UP000230423">
    <property type="component" value="Unassembled WGS sequence"/>
</dbReference>
<evidence type="ECO:0000256" key="1">
    <source>
        <dbReference type="ARBA" id="ARBA00001968"/>
    </source>
</evidence>
<dbReference type="GO" id="GO:0046872">
    <property type="term" value="F:metal ion binding"/>
    <property type="evidence" value="ECO:0007669"/>
    <property type="project" value="UniProtKB-KW"/>
</dbReference>
<dbReference type="Pfam" id="PF13359">
    <property type="entry name" value="DDE_Tnp_4"/>
    <property type="match status" value="1"/>
</dbReference>
<gene>
    <name evidence="4" type="ORF">TELCIR_16288</name>
</gene>
<keyword evidence="2" id="KW-0479">Metal-binding</keyword>
<feature type="domain" description="DDE Tnp4" evidence="3">
    <location>
        <begin position="101"/>
        <end position="174"/>
    </location>
</feature>
<evidence type="ECO:0000259" key="3">
    <source>
        <dbReference type="Pfam" id="PF13359"/>
    </source>
</evidence>
<comment type="cofactor">
    <cofactor evidence="1">
        <name>a divalent metal cation</name>
        <dbReference type="ChEBI" id="CHEBI:60240"/>
    </cofactor>
</comment>
<accession>A0A2G9TW53</accession>
<evidence type="ECO:0000313" key="5">
    <source>
        <dbReference type="Proteomes" id="UP000230423"/>
    </source>
</evidence>
<dbReference type="InterPro" id="IPR027806">
    <property type="entry name" value="HARBI1_dom"/>
</dbReference>
<dbReference type="AlphaFoldDB" id="A0A2G9TW53"/>